<protein>
    <submittedName>
        <fullName evidence="3">Galactose oxidase</fullName>
    </submittedName>
</protein>
<reference evidence="4" key="1">
    <citation type="submission" date="2018-11" db="EMBL/GenBank/DDBJ databases">
        <title>Chitinophaga lutea sp.nov., isolate from arsenic contaminated soil.</title>
        <authorList>
            <person name="Zong Y."/>
        </authorList>
    </citation>
    <scope>NUCLEOTIDE SEQUENCE [LARGE SCALE GENOMIC DNA]</scope>
    <source>
        <strain evidence="4">YLT18</strain>
    </source>
</reference>
<dbReference type="InterPro" id="IPR015915">
    <property type="entry name" value="Kelch-typ_b-propeller"/>
</dbReference>
<dbReference type="PROSITE" id="PS51257">
    <property type="entry name" value="PROKAR_LIPOPROTEIN"/>
    <property type="match status" value="1"/>
</dbReference>
<dbReference type="RefSeq" id="WP_120516771.1">
    <property type="nucleotide sequence ID" value="NZ_QXZY01000007.1"/>
</dbReference>
<dbReference type="AlphaFoldDB" id="A0A3N4MAV2"/>
<dbReference type="SUPFAM" id="SSF50965">
    <property type="entry name" value="Galactose oxidase, central domain"/>
    <property type="match status" value="1"/>
</dbReference>
<dbReference type="SUPFAM" id="SSF117281">
    <property type="entry name" value="Kelch motif"/>
    <property type="match status" value="1"/>
</dbReference>
<dbReference type="PANTHER" id="PTHR45632">
    <property type="entry name" value="LD33804P"/>
    <property type="match status" value="1"/>
</dbReference>
<dbReference type="Proteomes" id="UP000279089">
    <property type="component" value="Unassembled WGS sequence"/>
</dbReference>
<organism evidence="3 4">
    <name type="scientific">Chitinophaga barathri</name>
    <dbReference type="NCBI Taxonomy" id="1647451"/>
    <lineage>
        <taxon>Bacteria</taxon>
        <taxon>Pseudomonadati</taxon>
        <taxon>Bacteroidota</taxon>
        <taxon>Chitinophagia</taxon>
        <taxon>Chitinophagales</taxon>
        <taxon>Chitinophagaceae</taxon>
        <taxon>Chitinophaga</taxon>
    </lineage>
</organism>
<dbReference type="EMBL" id="RMBX01000006">
    <property type="protein sequence ID" value="RPD40924.1"/>
    <property type="molecule type" value="Genomic_DNA"/>
</dbReference>
<gene>
    <name evidence="3" type="ORF">EG028_12985</name>
</gene>
<keyword evidence="2" id="KW-0677">Repeat</keyword>
<evidence type="ECO:0000256" key="2">
    <source>
        <dbReference type="ARBA" id="ARBA00022737"/>
    </source>
</evidence>
<keyword evidence="1" id="KW-0880">Kelch repeat</keyword>
<proteinExistence type="predicted"/>
<keyword evidence="4" id="KW-1185">Reference proteome</keyword>
<accession>A0A3N4MAV2</accession>
<dbReference type="InterPro" id="IPR011043">
    <property type="entry name" value="Gal_Oxase/kelch_b-propeller"/>
</dbReference>
<name>A0A3N4MAV2_9BACT</name>
<evidence type="ECO:0000313" key="3">
    <source>
        <dbReference type="EMBL" id="RPD40924.1"/>
    </source>
</evidence>
<dbReference type="PANTHER" id="PTHR45632:SF3">
    <property type="entry name" value="KELCH-LIKE PROTEIN 32"/>
    <property type="match status" value="1"/>
</dbReference>
<dbReference type="OrthoDB" id="103335at2"/>
<comment type="caution">
    <text evidence="3">The sequence shown here is derived from an EMBL/GenBank/DDBJ whole genome shotgun (WGS) entry which is preliminary data.</text>
</comment>
<evidence type="ECO:0000313" key="4">
    <source>
        <dbReference type="Proteomes" id="UP000279089"/>
    </source>
</evidence>
<dbReference type="Gene3D" id="2.120.10.80">
    <property type="entry name" value="Kelch-type beta propeller"/>
    <property type="match status" value="2"/>
</dbReference>
<evidence type="ECO:0000256" key="1">
    <source>
        <dbReference type="ARBA" id="ARBA00022441"/>
    </source>
</evidence>
<sequence length="341" mass="38002">MQKAGIYCWILAALLAGCSKDDSSDDDDNGNWRELSELAGDPRAEAVSFVIGDTAYIGTGFNGEDYLRDFLKYTPRSGWTQIADLPAAADARSSAVAMVIGQTAYVGTGQNELGYRLNDFWSYTPSKGYWEKKASLIGPNPSLELNRKDAVAFALKGNGYVATGYHNGALKDVWMYSPGEDKWYPRQSFEGTKRTEAVAFVIQDKAYIVTGVNNSENKIDFWEYHPDEDDWVELREIANTNDDQDYDDDYDMACSNAVAFVKNNKAYISTGTKGGLSKLTWEYNPATDMWLQLREFEGVARTGAVGFTLGNVLYLSTGRSSGSYFDDLYSFDPDETYNEDD</sequence>